<dbReference type="AlphaFoldDB" id="A0A1M5CV28"/>
<organism evidence="11 12">
    <name type="scientific">Loktanella atrilutea</name>
    <dbReference type="NCBI Taxonomy" id="366533"/>
    <lineage>
        <taxon>Bacteria</taxon>
        <taxon>Pseudomonadati</taxon>
        <taxon>Pseudomonadota</taxon>
        <taxon>Alphaproteobacteria</taxon>
        <taxon>Rhodobacterales</taxon>
        <taxon>Roseobacteraceae</taxon>
        <taxon>Loktanella</taxon>
    </lineage>
</organism>
<dbReference type="Proteomes" id="UP000183987">
    <property type="component" value="Unassembled WGS sequence"/>
</dbReference>
<dbReference type="Gene3D" id="3.30.1340.30">
    <property type="match status" value="1"/>
</dbReference>
<dbReference type="Gene3D" id="1.10.287.1260">
    <property type="match status" value="1"/>
</dbReference>
<dbReference type="GO" id="GO:0005886">
    <property type="term" value="C:plasma membrane"/>
    <property type="evidence" value="ECO:0007669"/>
    <property type="project" value="UniProtKB-SubCell"/>
</dbReference>
<evidence type="ECO:0000313" key="11">
    <source>
        <dbReference type="EMBL" id="SHF58610.1"/>
    </source>
</evidence>
<evidence type="ECO:0000256" key="6">
    <source>
        <dbReference type="ARBA" id="ARBA00023136"/>
    </source>
</evidence>
<keyword evidence="12" id="KW-1185">Reference proteome</keyword>
<dbReference type="Pfam" id="PF04972">
    <property type="entry name" value="BON"/>
    <property type="match status" value="1"/>
</dbReference>
<dbReference type="RefSeq" id="WP_072858158.1">
    <property type="nucleotide sequence ID" value="NZ_FQUE01000008.1"/>
</dbReference>
<dbReference type="InterPro" id="IPR011014">
    <property type="entry name" value="MscS_channel_TM-2"/>
</dbReference>
<keyword evidence="9" id="KW-0732">Signal</keyword>
<dbReference type="SUPFAM" id="SSF82689">
    <property type="entry name" value="Mechanosensitive channel protein MscS (YggB), C-terminal domain"/>
    <property type="match status" value="1"/>
</dbReference>
<dbReference type="SUPFAM" id="SSF50182">
    <property type="entry name" value="Sm-like ribonucleoproteins"/>
    <property type="match status" value="1"/>
</dbReference>
<feature type="transmembrane region" description="Helical" evidence="7">
    <location>
        <begin position="166"/>
        <end position="184"/>
    </location>
</feature>
<evidence type="ECO:0000256" key="3">
    <source>
        <dbReference type="ARBA" id="ARBA00022475"/>
    </source>
</evidence>
<dbReference type="Gene3D" id="3.30.70.100">
    <property type="match status" value="1"/>
</dbReference>
<feature type="region of interest" description="Disordered" evidence="8">
    <location>
        <begin position="380"/>
        <end position="428"/>
    </location>
</feature>
<proteinExistence type="inferred from homology"/>
<dbReference type="PANTHER" id="PTHR30221">
    <property type="entry name" value="SMALL-CONDUCTANCE MECHANOSENSITIVE CHANNEL"/>
    <property type="match status" value="1"/>
</dbReference>
<dbReference type="InterPro" id="IPR006685">
    <property type="entry name" value="MscS_channel_2nd"/>
</dbReference>
<keyword evidence="4 7" id="KW-0812">Transmembrane</keyword>
<dbReference type="SUPFAM" id="SSF82861">
    <property type="entry name" value="Mechanosensitive channel protein MscS (YggB), transmembrane region"/>
    <property type="match status" value="1"/>
</dbReference>
<dbReference type="InterPro" id="IPR010920">
    <property type="entry name" value="LSM_dom_sf"/>
</dbReference>
<feature type="signal peptide" evidence="9">
    <location>
        <begin position="1"/>
        <end position="19"/>
    </location>
</feature>
<comment type="similarity">
    <text evidence="2 7">Belongs to the MscS (TC 1.A.23) family.</text>
</comment>
<dbReference type="PANTHER" id="PTHR30221:SF1">
    <property type="entry name" value="SMALL-CONDUCTANCE MECHANOSENSITIVE CHANNEL"/>
    <property type="match status" value="1"/>
</dbReference>
<feature type="transmembrane region" description="Helical" evidence="7">
    <location>
        <begin position="120"/>
        <end position="145"/>
    </location>
</feature>
<comment type="function">
    <text evidence="7">Mechanosensitive channel that participates in the regulation of osmotic pressure changes within the cell, opening in response to stretch forces in the membrane lipid bilayer, without the need for other proteins. Contributes to normal resistance to hypoosmotic shock. Forms an ion channel of 1.0 nanosiemens conductance with a slight preference for anions.</text>
</comment>
<keyword evidence="7" id="KW-0407">Ion channel</keyword>
<keyword evidence="5 7" id="KW-1133">Transmembrane helix</keyword>
<comment type="subunit">
    <text evidence="7">Homoheptamer.</text>
</comment>
<comment type="caution">
    <text evidence="7">Lacks conserved residue(s) required for the propagation of feature annotation.</text>
</comment>
<evidence type="ECO:0000256" key="1">
    <source>
        <dbReference type="ARBA" id="ARBA00004651"/>
    </source>
</evidence>
<gene>
    <name evidence="11" type="ORF">SAMN05444339_108111</name>
</gene>
<dbReference type="EMBL" id="FQUE01000008">
    <property type="protein sequence ID" value="SHF58610.1"/>
    <property type="molecule type" value="Genomic_DNA"/>
</dbReference>
<evidence type="ECO:0000256" key="2">
    <source>
        <dbReference type="ARBA" id="ARBA00008017"/>
    </source>
</evidence>
<comment type="subcellular location">
    <subcellularLocation>
        <location evidence="7">Cell inner membrane</location>
        <topology evidence="7">Multi-pass membrane protein</topology>
    </subcellularLocation>
    <subcellularLocation>
        <location evidence="1">Cell membrane</location>
        <topology evidence="1">Multi-pass membrane protein</topology>
    </subcellularLocation>
</comment>
<keyword evidence="7" id="KW-0997">Cell inner membrane</keyword>
<sequence>MRVMSLIALLLCLAQGARAQDPTTAIDTTATTAQDSAIAARLRDILGVLGGYDAVTVKVNEGVVTFDGTVTDPADATRLDDLANRVTGVVATRNSVVETADVGARLNPAVARFQARGAQILAYLPLLAVAAALFALIVWVGLWVARRPQPWNRLAPNPFIAEIYRQILRLAFVVLGLVVALDILNATALLGTILGAAGIVGLALGFAVKDTVENFIASIMLSIRQPFQPNDMVEINGDQGKVIRLTSRATILLSNDGNHIHIPNATVFSNRLINYTRNAERRFIFPIGVTRDADLDAARRLVETTVQSLPFVLATPAAQAWIDRLDPGGVVMQATGWIDQRTTSPALAQSEAIRLVKRALEGGGFEIPDNIQGVRMVTTASDPAPSAPENEHPTPVSASHEEALESMIESERRKDGMADLLSGGGLSE</sequence>
<keyword evidence="7" id="KW-0813">Transport</keyword>
<dbReference type="GO" id="GO:0008381">
    <property type="term" value="F:mechanosensitive monoatomic ion channel activity"/>
    <property type="evidence" value="ECO:0007669"/>
    <property type="project" value="InterPro"/>
</dbReference>
<evidence type="ECO:0000256" key="7">
    <source>
        <dbReference type="RuleBase" id="RU369025"/>
    </source>
</evidence>
<dbReference type="Gene3D" id="2.30.30.60">
    <property type="match status" value="1"/>
</dbReference>
<keyword evidence="3" id="KW-1003">Cell membrane</keyword>
<evidence type="ECO:0000256" key="8">
    <source>
        <dbReference type="SAM" id="MobiDB-lite"/>
    </source>
</evidence>
<evidence type="ECO:0000256" key="4">
    <source>
        <dbReference type="ARBA" id="ARBA00022692"/>
    </source>
</evidence>
<name>A0A1M5CV28_LOKAT</name>
<dbReference type="InterPro" id="IPR011066">
    <property type="entry name" value="MscS_channel_C_sf"/>
</dbReference>
<reference evidence="12" key="1">
    <citation type="submission" date="2016-11" db="EMBL/GenBank/DDBJ databases">
        <authorList>
            <person name="Varghese N."/>
            <person name="Submissions S."/>
        </authorList>
    </citation>
    <scope>NUCLEOTIDE SEQUENCE [LARGE SCALE GENOMIC DNA]</scope>
    <source>
        <strain evidence="12">DSM 29326</strain>
    </source>
</reference>
<dbReference type="PROSITE" id="PS50914">
    <property type="entry name" value="BON"/>
    <property type="match status" value="1"/>
</dbReference>
<feature type="chain" id="PRO_5012544772" description="Small-conductance mechanosensitive channel" evidence="9">
    <location>
        <begin position="20"/>
        <end position="428"/>
    </location>
</feature>
<evidence type="ECO:0000259" key="10">
    <source>
        <dbReference type="PROSITE" id="PS50914"/>
    </source>
</evidence>
<evidence type="ECO:0000313" key="12">
    <source>
        <dbReference type="Proteomes" id="UP000183987"/>
    </source>
</evidence>
<accession>A0A1M5CV28</accession>
<dbReference type="InterPro" id="IPR023408">
    <property type="entry name" value="MscS_beta-dom_sf"/>
</dbReference>
<protein>
    <recommendedName>
        <fullName evidence="7">Small-conductance mechanosensitive channel</fullName>
    </recommendedName>
</protein>
<feature type="transmembrane region" description="Helical" evidence="7">
    <location>
        <begin position="190"/>
        <end position="208"/>
    </location>
</feature>
<dbReference type="Pfam" id="PF00924">
    <property type="entry name" value="MS_channel_2nd"/>
    <property type="match status" value="1"/>
</dbReference>
<evidence type="ECO:0000256" key="9">
    <source>
        <dbReference type="SAM" id="SignalP"/>
    </source>
</evidence>
<dbReference type="InterPro" id="IPR007055">
    <property type="entry name" value="BON_dom"/>
</dbReference>
<dbReference type="STRING" id="366533.SAMN05444339_108111"/>
<keyword evidence="6 7" id="KW-0472">Membrane</keyword>
<evidence type="ECO:0000256" key="5">
    <source>
        <dbReference type="ARBA" id="ARBA00022989"/>
    </source>
</evidence>
<keyword evidence="7" id="KW-0406">Ion transport</keyword>
<dbReference type="InterPro" id="IPR045275">
    <property type="entry name" value="MscS_archaea/bacteria_type"/>
</dbReference>
<dbReference type="OrthoDB" id="9793781at2"/>
<feature type="compositionally biased region" description="Basic and acidic residues" evidence="8">
    <location>
        <begin position="399"/>
        <end position="417"/>
    </location>
</feature>
<feature type="domain" description="BON" evidence="10">
    <location>
        <begin position="34"/>
        <end position="100"/>
    </location>
</feature>